<dbReference type="GO" id="GO:0006221">
    <property type="term" value="P:pyrimidine nucleotide biosynthetic process"/>
    <property type="evidence" value="ECO:0007669"/>
    <property type="project" value="UniProtKB-KW"/>
</dbReference>
<dbReference type="PANTHER" id="PTHR22884">
    <property type="entry name" value="SET DOMAIN PROTEINS"/>
    <property type="match status" value="1"/>
</dbReference>
<dbReference type="InterPro" id="IPR006560">
    <property type="entry name" value="AWS_dom"/>
</dbReference>
<dbReference type="Gene3D" id="3.40.50.300">
    <property type="entry name" value="P-loop containing nucleotide triphosphate hydrolases"/>
    <property type="match status" value="1"/>
</dbReference>
<evidence type="ECO:0000256" key="19">
    <source>
        <dbReference type="SAM" id="Coils"/>
    </source>
</evidence>
<keyword evidence="5" id="KW-0489">Methyltransferase</keyword>
<dbReference type="GO" id="GO:0006355">
    <property type="term" value="P:regulation of DNA-templated transcription"/>
    <property type="evidence" value="ECO:0000318"/>
    <property type="project" value="GO_Central"/>
</dbReference>
<evidence type="ECO:0000256" key="8">
    <source>
        <dbReference type="ARBA" id="ARBA00022723"/>
    </source>
</evidence>
<dbReference type="GO" id="GO:0016776">
    <property type="term" value="F:phosphotransferase activity, phosphate group as acceptor"/>
    <property type="evidence" value="ECO:0007669"/>
    <property type="project" value="InterPro"/>
</dbReference>
<dbReference type="PROSITE" id="PS50868">
    <property type="entry name" value="POST_SET"/>
    <property type="match status" value="1"/>
</dbReference>
<dbReference type="GO" id="GO:0005524">
    <property type="term" value="F:ATP binding"/>
    <property type="evidence" value="ECO:0007669"/>
    <property type="project" value="UniProtKB-KW"/>
</dbReference>
<dbReference type="InterPro" id="IPR001965">
    <property type="entry name" value="Znf_PHD"/>
</dbReference>
<dbReference type="InterPro" id="IPR050777">
    <property type="entry name" value="SET2_Histone-Lys_MeTrsfase"/>
</dbReference>
<dbReference type="Gene3D" id="3.30.40.10">
    <property type="entry name" value="Zinc/RING finger domain, C3HC4 (zinc finger)"/>
    <property type="match status" value="1"/>
</dbReference>
<dbReference type="FunFam" id="2.170.270.10:FF:000066">
    <property type="entry name" value="Histone-lysine N-methyltransferase"/>
    <property type="match status" value="1"/>
</dbReference>
<evidence type="ECO:0000259" key="21">
    <source>
        <dbReference type="PROSITE" id="PS50016"/>
    </source>
</evidence>
<dbReference type="GO" id="GO:0000785">
    <property type="term" value="C:chromatin"/>
    <property type="evidence" value="ECO:0000318"/>
    <property type="project" value="GO_Central"/>
</dbReference>
<evidence type="ECO:0000256" key="9">
    <source>
        <dbReference type="ARBA" id="ARBA00022741"/>
    </source>
</evidence>
<dbReference type="GeneID" id="5011766"/>
<dbReference type="Gene3D" id="2.170.270.10">
    <property type="entry name" value="SET domain"/>
    <property type="match status" value="1"/>
</dbReference>
<evidence type="ECO:0000259" key="22">
    <source>
        <dbReference type="PROSITE" id="PS50280"/>
    </source>
</evidence>
<evidence type="ECO:0000256" key="12">
    <source>
        <dbReference type="ARBA" id="ARBA00022833"/>
    </source>
</evidence>
<feature type="region of interest" description="Disordered" evidence="20">
    <location>
        <begin position="992"/>
        <end position="1093"/>
    </location>
</feature>
<feature type="domain" description="SET" evidence="22">
    <location>
        <begin position="129"/>
        <end position="246"/>
    </location>
</feature>
<dbReference type="EMBL" id="CT867997">
    <property type="protein sequence ID" value="CAK58584.1"/>
    <property type="molecule type" value="Genomic_DNA"/>
</dbReference>
<dbReference type="PROSITE" id="PS50280">
    <property type="entry name" value="SET"/>
    <property type="match status" value="1"/>
</dbReference>
<dbReference type="NCBIfam" id="TIGR01359">
    <property type="entry name" value="UMP_CMP_kin_fam"/>
    <property type="match status" value="1"/>
</dbReference>
<feature type="compositionally biased region" description="Basic and acidic residues" evidence="20">
    <location>
        <begin position="995"/>
        <end position="1004"/>
    </location>
</feature>
<dbReference type="InterPro" id="IPR006266">
    <property type="entry name" value="UMP_CMP_kinase"/>
</dbReference>
<keyword evidence="3" id="KW-0158">Chromosome</keyword>
<evidence type="ECO:0000256" key="16">
    <source>
        <dbReference type="ARBA" id="ARBA00023242"/>
    </source>
</evidence>
<feature type="compositionally biased region" description="Basic and acidic residues" evidence="20">
    <location>
        <begin position="1051"/>
        <end position="1085"/>
    </location>
</feature>
<accession>A0BJ67</accession>
<dbReference type="InterPro" id="IPR019787">
    <property type="entry name" value="Znf_PHD-finger"/>
</dbReference>
<feature type="coiled-coil region" evidence="19">
    <location>
        <begin position="479"/>
        <end position="506"/>
    </location>
</feature>
<feature type="domain" description="PHD-type" evidence="21">
    <location>
        <begin position="286"/>
        <end position="338"/>
    </location>
</feature>
<dbReference type="SUPFAM" id="SSF82199">
    <property type="entry name" value="SET domain"/>
    <property type="match status" value="1"/>
</dbReference>
<evidence type="ECO:0000259" key="24">
    <source>
        <dbReference type="PROSITE" id="PS51215"/>
    </source>
</evidence>
<dbReference type="GO" id="GO:0032259">
    <property type="term" value="P:methylation"/>
    <property type="evidence" value="ECO:0007669"/>
    <property type="project" value="UniProtKB-KW"/>
</dbReference>
<keyword evidence="11" id="KW-0418">Kinase</keyword>
<dbReference type="eggNOG" id="KOG4442">
    <property type="taxonomic scope" value="Eukaryota"/>
</dbReference>
<dbReference type="CDD" id="cd10531">
    <property type="entry name" value="SET_SETD2-like"/>
    <property type="match status" value="1"/>
</dbReference>
<dbReference type="OMA" id="KMVERYH"/>
<keyword evidence="8" id="KW-0479">Metal-binding</keyword>
<dbReference type="InterPro" id="IPR027417">
    <property type="entry name" value="P-loop_NTPase"/>
</dbReference>
<feature type="domain" description="Post-SET" evidence="23">
    <location>
        <begin position="253"/>
        <end position="269"/>
    </location>
</feature>
<dbReference type="OrthoDB" id="308383at2759"/>
<dbReference type="SMART" id="SM00249">
    <property type="entry name" value="PHD"/>
    <property type="match status" value="1"/>
</dbReference>
<dbReference type="InterPro" id="IPR046341">
    <property type="entry name" value="SET_dom_sf"/>
</dbReference>
<evidence type="ECO:0000256" key="2">
    <source>
        <dbReference type="ARBA" id="ARBA00004286"/>
    </source>
</evidence>
<keyword evidence="9" id="KW-0547">Nucleotide-binding</keyword>
<dbReference type="STRING" id="5888.A0BJ67"/>
<evidence type="ECO:0000256" key="17">
    <source>
        <dbReference type="ARBA" id="ARBA00048116"/>
    </source>
</evidence>
<evidence type="ECO:0000256" key="11">
    <source>
        <dbReference type="ARBA" id="ARBA00022777"/>
    </source>
</evidence>
<feature type="compositionally biased region" description="Basic residues" evidence="20">
    <location>
        <begin position="1034"/>
        <end position="1044"/>
    </location>
</feature>
<dbReference type="InterPro" id="IPR000850">
    <property type="entry name" value="Adenylat/UMP-CMP_kin"/>
</dbReference>
<protein>
    <recommendedName>
        <fullName evidence="27">UMP/CMP kinase</fullName>
    </recommendedName>
</protein>
<keyword evidence="6" id="KW-0808">Transferase</keyword>
<evidence type="ECO:0008006" key="27">
    <source>
        <dbReference type="Google" id="ProtNLM"/>
    </source>
</evidence>
<evidence type="ECO:0000256" key="4">
    <source>
        <dbReference type="ARBA" id="ARBA00022490"/>
    </source>
</evidence>
<dbReference type="SMART" id="SM00570">
    <property type="entry name" value="AWS"/>
    <property type="match status" value="1"/>
</dbReference>
<dbReference type="Pfam" id="PF00406">
    <property type="entry name" value="ADK"/>
    <property type="match status" value="1"/>
</dbReference>
<evidence type="ECO:0000256" key="5">
    <source>
        <dbReference type="ARBA" id="ARBA00022603"/>
    </source>
</evidence>
<keyword evidence="16" id="KW-0539">Nucleus</keyword>
<evidence type="ECO:0000256" key="18">
    <source>
        <dbReference type="PROSITE-ProRule" id="PRU00146"/>
    </source>
</evidence>
<evidence type="ECO:0000256" key="1">
    <source>
        <dbReference type="ARBA" id="ARBA00004123"/>
    </source>
</evidence>
<dbReference type="Pfam" id="PF00628">
    <property type="entry name" value="PHD"/>
    <property type="match status" value="1"/>
</dbReference>
<dbReference type="SUPFAM" id="SSF57903">
    <property type="entry name" value="FYVE/PHD zinc finger"/>
    <property type="match status" value="1"/>
</dbReference>
<dbReference type="CDD" id="cd01428">
    <property type="entry name" value="ADK"/>
    <property type="match status" value="1"/>
</dbReference>
<dbReference type="Pfam" id="PF17907">
    <property type="entry name" value="AWS"/>
    <property type="match status" value="1"/>
</dbReference>
<sequence>MQLDESNKTKKNEQSILKETSKNRNIVSKLQGNPARLQGLKDSFKYFTLLKKNQYLERKQYRVSRDETLVCSCIMCPEDQIQSRPQGPQYSYNCGERCLNRFTCTECDVELCPCAEQCKNRRFQKHDDACVYPLRCGGKGMGLFAGERILKGQFIMQYVGEIFQINSAFGRRRVQEYSKSTCTYLMKLNNQEVIDPTSKGNLARFINHSCEPNCITEKWNVLGEVCIGIFAIRDINEDEELTFDYQFDVFHTPLTKCLCGANKCKGYLGLKPTDVTQEEWEEHLENMVCKICQTKTPQDDEQLLLCDKCNCGFHLLCLVPPLSSVPKDAWYCQECQDEKRILAESEKEKEKIEGLLQQKVKQLNNEKKNKKKMDSSSSSSDSDSEYDNRYKMMKSLEKQTVREYLQQKQHQQQQINKLEEDVNYNKKEDLDTNTSDLPLTSKGIKSTGTSLNNLDQFVKQSFEFQSQNSGKLQQMQSIVDVAQKKFEEQYNDNNELQQQIEQIQVQNIQNIDTKKECFKINILEQKVVKKNAPLIYKIGNKISFEQIDQQYADFFKKENNLTVIGSVQQISIFRSILIMIEQIIKELKKELGIIEGQIKVPIIYLKRLIMKFNSLDKKQEVNIIYNKSLAHSEEIFPMDKATPIKIKGSKQNIESTVQEISKILKTLCVQRLYISRSETKTVQQNMYHLKQHAEIRISRDSVYNAKGEQTQRDINHPFFYIQYREKEVCLIGTLQQIQDTSNAIKLLLEQETNNEKEMTYFTVLISPQYKEQCKQVKQRIEKDSSSTKVLLFEASHPRKNMTILILCLRNQIKQTKQMFFEMIQEDCQLKLEQFQDQMSMQMCRYVFKYLQNTMMTNDMAFMKNWDLITPYFYQFNIMKYREQKFDNWFVKRCYPSLLRDYETQLYIQYCLGKEIQKNLTDQEQMLRKRNLILLTRKILNAILGFKRHQPEQAQIDGNFQQDSFRRYNSFQEDDTPKFQNLSLISLISHTSQFSKKSDRQKESSDNSSSDSSNNQHQKRQSSSESMKSRDLSTKQKHKSHHHRYNYNQESSIDRYDKYKYEKSHNYDKSKPRTSRRYYEDNDHSRNRGYNKRSNNLNQFKDLAVKAHKNHKITEEKDRNLQTLINIKIVSIIVDFNLKEDIPRVTNMIMKSLQKCKKAKKDLDQDKETNQIVAMVIEEDLNQLINPRNTIGSIIKPKVFFVLGGPGAGKGTQSAKMVERYHFVHLSAGDLLREERSKKTQNAELIEEIIKSGQIVPSHITISLLESAMQAKGLDKMFLIDGFPRNQENFDVWIKLMGDKVEFKKLFYFECDEETLKNRIKIRAQESGRSDDNDETLVKRLKTYNESTRPIIQHFDSLSQCIHIKADKPIEEVFQEITKKLDEIL</sequence>
<evidence type="ECO:0000256" key="20">
    <source>
        <dbReference type="SAM" id="MobiDB-lite"/>
    </source>
</evidence>
<dbReference type="InterPro" id="IPR001214">
    <property type="entry name" value="SET_dom"/>
</dbReference>
<proteinExistence type="inferred from homology"/>
<dbReference type="GO" id="GO:0009123">
    <property type="term" value="P:nucleoside monophosphate metabolic process"/>
    <property type="evidence" value="ECO:0007669"/>
    <property type="project" value="UniProtKB-ARBA"/>
</dbReference>
<dbReference type="InterPro" id="IPR013083">
    <property type="entry name" value="Znf_RING/FYVE/PHD"/>
</dbReference>
<evidence type="ECO:0000313" key="26">
    <source>
        <dbReference type="Proteomes" id="UP000000600"/>
    </source>
</evidence>
<organism evidence="25 26">
    <name type="scientific">Paramecium tetraurelia</name>
    <dbReference type="NCBI Taxonomy" id="5888"/>
    <lineage>
        <taxon>Eukaryota</taxon>
        <taxon>Sar</taxon>
        <taxon>Alveolata</taxon>
        <taxon>Ciliophora</taxon>
        <taxon>Intramacronucleata</taxon>
        <taxon>Oligohymenophorea</taxon>
        <taxon>Peniculida</taxon>
        <taxon>Parameciidae</taxon>
        <taxon>Paramecium</taxon>
    </lineage>
</organism>
<evidence type="ECO:0000256" key="15">
    <source>
        <dbReference type="ARBA" id="ARBA00022975"/>
    </source>
</evidence>
<dbReference type="KEGG" id="ptm:GSPATT00004957001"/>
<keyword evidence="12" id="KW-0862">Zinc</keyword>
<dbReference type="PROSITE" id="PS00113">
    <property type="entry name" value="ADENYLATE_KINASE"/>
    <property type="match status" value="1"/>
</dbReference>
<dbReference type="PRINTS" id="PR00094">
    <property type="entry name" value="ADENYLTKNASE"/>
</dbReference>
<keyword evidence="14" id="KW-0156">Chromatin regulator</keyword>
<keyword evidence="15" id="KW-0665">Pyrimidine biosynthesis</keyword>
<gene>
    <name evidence="25" type="ORF">GSPATT00004957001</name>
</gene>
<feature type="domain" description="AWS" evidence="24">
    <location>
        <begin position="66"/>
        <end position="127"/>
    </location>
</feature>
<dbReference type="GO" id="GO:0005634">
    <property type="term" value="C:nucleus"/>
    <property type="evidence" value="ECO:0000318"/>
    <property type="project" value="GO_Central"/>
</dbReference>
<feature type="region of interest" description="Disordered" evidence="20">
    <location>
        <begin position="363"/>
        <end position="386"/>
    </location>
</feature>
<dbReference type="GO" id="GO:0046975">
    <property type="term" value="F:histone H3K36 methyltransferase activity"/>
    <property type="evidence" value="ECO:0000318"/>
    <property type="project" value="GO_Central"/>
</dbReference>
<evidence type="ECO:0000256" key="14">
    <source>
        <dbReference type="ARBA" id="ARBA00022853"/>
    </source>
</evidence>
<evidence type="ECO:0000313" key="25">
    <source>
        <dbReference type="EMBL" id="CAK58584.1"/>
    </source>
</evidence>
<dbReference type="GO" id="GO:0019205">
    <property type="term" value="F:nucleobase-containing compound kinase activity"/>
    <property type="evidence" value="ECO:0007669"/>
    <property type="project" value="InterPro"/>
</dbReference>
<dbReference type="Pfam" id="PF00856">
    <property type="entry name" value="SET"/>
    <property type="match status" value="1"/>
</dbReference>
<keyword evidence="4" id="KW-0963">Cytoplasm</keyword>
<reference evidence="25 26" key="1">
    <citation type="journal article" date="2006" name="Nature">
        <title>Global trends of whole-genome duplications revealed by the ciliate Paramecium tetraurelia.</title>
        <authorList>
            <consortium name="Genoscope"/>
            <person name="Aury J.-M."/>
            <person name="Jaillon O."/>
            <person name="Duret L."/>
            <person name="Noel B."/>
            <person name="Jubin C."/>
            <person name="Porcel B.M."/>
            <person name="Segurens B."/>
            <person name="Daubin V."/>
            <person name="Anthouard V."/>
            <person name="Aiach N."/>
            <person name="Arnaiz O."/>
            <person name="Billaut A."/>
            <person name="Beisson J."/>
            <person name="Blanc I."/>
            <person name="Bouhouche K."/>
            <person name="Camara F."/>
            <person name="Duharcourt S."/>
            <person name="Guigo R."/>
            <person name="Gogendeau D."/>
            <person name="Katinka M."/>
            <person name="Keller A.-M."/>
            <person name="Kissmehl R."/>
            <person name="Klotz C."/>
            <person name="Koll F."/>
            <person name="Le Moue A."/>
            <person name="Lepere C."/>
            <person name="Malinsky S."/>
            <person name="Nowacki M."/>
            <person name="Nowak J.K."/>
            <person name="Plattner H."/>
            <person name="Poulain J."/>
            <person name="Ruiz F."/>
            <person name="Serrano V."/>
            <person name="Zagulski M."/>
            <person name="Dessen P."/>
            <person name="Betermier M."/>
            <person name="Weissenbach J."/>
            <person name="Scarpelli C."/>
            <person name="Schachter V."/>
            <person name="Sperling L."/>
            <person name="Meyer E."/>
            <person name="Cohen J."/>
            <person name="Wincker P."/>
        </authorList>
    </citation>
    <scope>NUCLEOTIDE SEQUENCE [LARGE SCALE GENOMIC DNA]</scope>
    <source>
        <strain evidence="25 26">Stock d4-2</strain>
    </source>
</reference>
<evidence type="ECO:0000256" key="6">
    <source>
        <dbReference type="ARBA" id="ARBA00022679"/>
    </source>
</evidence>
<dbReference type="InParanoid" id="A0BJ67"/>
<dbReference type="SUPFAM" id="SSF52540">
    <property type="entry name" value="P-loop containing nucleoside triphosphate hydrolases"/>
    <property type="match status" value="1"/>
</dbReference>
<dbReference type="GO" id="GO:0008270">
    <property type="term" value="F:zinc ion binding"/>
    <property type="evidence" value="ECO:0007669"/>
    <property type="project" value="UniProtKB-KW"/>
</dbReference>
<keyword evidence="7" id="KW-0949">S-adenosyl-L-methionine</keyword>
<dbReference type="Proteomes" id="UP000000600">
    <property type="component" value="Unassembled WGS sequence"/>
</dbReference>
<dbReference type="InterPro" id="IPR033690">
    <property type="entry name" value="Adenylat_kinase_CS"/>
</dbReference>
<comment type="catalytic activity">
    <reaction evidence="17">
        <text>UMP + ATP = UDP + ADP</text>
        <dbReference type="Rhea" id="RHEA:24400"/>
        <dbReference type="ChEBI" id="CHEBI:30616"/>
        <dbReference type="ChEBI" id="CHEBI:57865"/>
        <dbReference type="ChEBI" id="CHEBI:58223"/>
        <dbReference type="ChEBI" id="CHEBI:456216"/>
        <dbReference type="EC" id="2.7.4.14"/>
    </reaction>
</comment>
<evidence type="ECO:0000256" key="3">
    <source>
        <dbReference type="ARBA" id="ARBA00022454"/>
    </source>
</evidence>
<dbReference type="PROSITE" id="PS50016">
    <property type="entry name" value="ZF_PHD_2"/>
    <property type="match status" value="1"/>
</dbReference>
<keyword evidence="19" id="KW-0175">Coiled coil</keyword>
<dbReference type="RefSeq" id="XP_001425982.1">
    <property type="nucleotide sequence ID" value="XM_001425945.1"/>
</dbReference>
<keyword evidence="10 18" id="KW-0863">Zinc-finger</keyword>
<keyword evidence="26" id="KW-1185">Reference proteome</keyword>
<dbReference type="InterPro" id="IPR011011">
    <property type="entry name" value="Znf_FYVE_PHD"/>
</dbReference>
<evidence type="ECO:0000256" key="7">
    <source>
        <dbReference type="ARBA" id="ARBA00022691"/>
    </source>
</evidence>
<keyword evidence="13" id="KW-0067">ATP-binding</keyword>
<evidence type="ECO:0000256" key="13">
    <source>
        <dbReference type="ARBA" id="ARBA00022840"/>
    </source>
</evidence>
<dbReference type="SMART" id="SM00317">
    <property type="entry name" value="SET"/>
    <property type="match status" value="1"/>
</dbReference>
<name>A0BJ67_PARTE</name>
<comment type="subcellular location">
    <subcellularLocation>
        <location evidence="2">Chromosome</location>
    </subcellularLocation>
    <subcellularLocation>
        <location evidence="1">Nucleus</location>
    </subcellularLocation>
</comment>
<feature type="coiled-coil region" evidence="19">
    <location>
        <begin position="401"/>
        <end position="428"/>
    </location>
</feature>
<feature type="compositionally biased region" description="Low complexity" evidence="20">
    <location>
        <begin position="1005"/>
        <end position="1014"/>
    </location>
</feature>
<evidence type="ECO:0000256" key="10">
    <source>
        <dbReference type="ARBA" id="ARBA00022771"/>
    </source>
</evidence>
<dbReference type="HOGENOM" id="CLU_005489_0_0_1"/>
<dbReference type="GO" id="GO:0006207">
    <property type="term" value="P:'de novo' pyrimidine nucleobase biosynthetic process"/>
    <property type="evidence" value="ECO:0007669"/>
    <property type="project" value="InterPro"/>
</dbReference>
<dbReference type="InterPro" id="IPR003616">
    <property type="entry name" value="Post-SET_dom"/>
</dbReference>
<dbReference type="eggNOG" id="KOG3079">
    <property type="taxonomic scope" value="Eukaryota"/>
</dbReference>
<evidence type="ECO:0000259" key="23">
    <source>
        <dbReference type="PROSITE" id="PS50868"/>
    </source>
</evidence>
<dbReference type="HAMAP" id="MF_00235">
    <property type="entry name" value="Adenylate_kinase_Adk"/>
    <property type="match status" value="1"/>
</dbReference>
<dbReference type="PROSITE" id="PS51215">
    <property type="entry name" value="AWS"/>
    <property type="match status" value="1"/>
</dbReference>